<reference evidence="2 3" key="1">
    <citation type="submission" date="2024-01" db="EMBL/GenBank/DDBJ databases">
        <title>A telomere-to-telomere, gap-free genome of sweet tea (Lithocarpus litseifolius).</title>
        <authorList>
            <person name="Zhou J."/>
        </authorList>
    </citation>
    <scope>NUCLEOTIDE SEQUENCE [LARGE SCALE GENOMIC DNA]</scope>
    <source>
        <strain evidence="2">Zhou-2022a</strain>
        <tissue evidence="2">Leaf</tissue>
    </source>
</reference>
<dbReference type="Proteomes" id="UP001459277">
    <property type="component" value="Unassembled WGS sequence"/>
</dbReference>
<evidence type="ECO:0000313" key="2">
    <source>
        <dbReference type="EMBL" id="KAL0010067.1"/>
    </source>
</evidence>
<comment type="caution">
    <text evidence="2">The sequence shown here is derived from an EMBL/GenBank/DDBJ whole genome shotgun (WGS) entry which is preliminary data.</text>
</comment>
<keyword evidence="3" id="KW-1185">Reference proteome</keyword>
<feature type="region of interest" description="Disordered" evidence="1">
    <location>
        <begin position="184"/>
        <end position="214"/>
    </location>
</feature>
<accession>A0AAW2DJY4</accession>
<gene>
    <name evidence="2" type="ORF">SO802_005175</name>
</gene>
<protein>
    <submittedName>
        <fullName evidence="2">Uncharacterized protein</fullName>
    </submittedName>
</protein>
<sequence>MLGYKDKDGTSSGHVQSRYEMEEYPPETLFNLPLHVEANSCTIGGQPFVEDFPPLPDDFFDGLPNFDTAGIFGDPNQLDILSQQQQAPSANNTLGFNLLLPAEANSYTIEGNTICGNQSNSSMTQMAQAPSSEHIWNALKGGQHFFFQSFLNDIDVSTNDIHVLDEFSNLDTLQGGISGDPGFFNNAPVPSSSEACTEHSVSRPPQPKPITKTK</sequence>
<evidence type="ECO:0000256" key="1">
    <source>
        <dbReference type="SAM" id="MobiDB-lite"/>
    </source>
</evidence>
<organism evidence="2 3">
    <name type="scientific">Lithocarpus litseifolius</name>
    <dbReference type="NCBI Taxonomy" id="425828"/>
    <lineage>
        <taxon>Eukaryota</taxon>
        <taxon>Viridiplantae</taxon>
        <taxon>Streptophyta</taxon>
        <taxon>Embryophyta</taxon>
        <taxon>Tracheophyta</taxon>
        <taxon>Spermatophyta</taxon>
        <taxon>Magnoliopsida</taxon>
        <taxon>eudicotyledons</taxon>
        <taxon>Gunneridae</taxon>
        <taxon>Pentapetalae</taxon>
        <taxon>rosids</taxon>
        <taxon>fabids</taxon>
        <taxon>Fagales</taxon>
        <taxon>Fagaceae</taxon>
        <taxon>Lithocarpus</taxon>
    </lineage>
</organism>
<dbReference type="AlphaFoldDB" id="A0AAW2DJY4"/>
<evidence type="ECO:0000313" key="3">
    <source>
        <dbReference type="Proteomes" id="UP001459277"/>
    </source>
</evidence>
<dbReference type="EMBL" id="JAZDWU010000002">
    <property type="protein sequence ID" value="KAL0010067.1"/>
    <property type="molecule type" value="Genomic_DNA"/>
</dbReference>
<proteinExistence type="predicted"/>
<name>A0AAW2DJY4_9ROSI</name>